<dbReference type="GO" id="GO:0004222">
    <property type="term" value="F:metalloendopeptidase activity"/>
    <property type="evidence" value="ECO:0007669"/>
    <property type="project" value="TreeGrafter"/>
</dbReference>
<dbReference type="RefSeq" id="WP_073338087.1">
    <property type="nucleotide sequence ID" value="NZ_FQXM01000008.1"/>
</dbReference>
<dbReference type="SMART" id="SM01264">
    <property type="entry name" value="M16C_associated"/>
    <property type="match status" value="1"/>
</dbReference>
<dbReference type="Proteomes" id="UP000184447">
    <property type="component" value="Unassembled WGS sequence"/>
</dbReference>
<dbReference type="PANTHER" id="PTHR43016:SF13">
    <property type="entry name" value="PRESEQUENCE PROTEASE, MITOCHONDRIAL"/>
    <property type="match status" value="1"/>
</dbReference>
<dbReference type="InterPro" id="IPR011249">
    <property type="entry name" value="Metalloenz_LuxS/M16"/>
</dbReference>
<evidence type="ECO:0000313" key="4">
    <source>
        <dbReference type="Proteomes" id="UP000184447"/>
    </source>
</evidence>
<proteinExistence type="predicted"/>
<dbReference type="InterPro" id="IPR007863">
    <property type="entry name" value="Peptidase_M16_C"/>
</dbReference>
<feature type="domain" description="Peptidase M16C associated" evidence="2">
    <location>
        <begin position="464"/>
        <end position="714"/>
    </location>
</feature>
<dbReference type="InterPro" id="IPR013578">
    <property type="entry name" value="Peptidase_M16C_assoc"/>
</dbReference>
<dbReference type="GO" id="GO:0016485">
    <property type="term" value="P:protein processing"/>
    <property type="evidence" value="ECO:0007669"/>
    <property type="project" value="TreeGrafter"/>
</dbReference>
<dbReference type="Gene3D" id="3.30.830.10">
    <property type="entry name" value="Metalloenzyme, LuxS/M16 peptidase-like"/>
    <property type="match status" value="4"/>
</dbReference>
<dbReference type="Pfam" id="PF05193">
    <property type="entry name" value="Peptidase_M16_C"/>
    <property type="match status" value="1"/>
</dbReference>
<dbReference type="InterPro" id="IPR011765">
    <property type="entry name" value="Pept_M16_N"/>
</dbReference>
<dbReference type="Pfam" id="PF22516">
    <property type="entry name" value="PreP_C"/>
    <property type="match status" value="1"/>
</dbReference>
<name>A0A1M5UL86_9CLOT</name>
<dbReference type="EMBL" id="FQXM01000008">
    <property type="protein sequence ID" value="SHH63443.1"/>
    <property type="molecule type" value="Genomic_DNA"/>
</dbReference>
<reference evidence="3 4" key="1">
    <citation type="submission" date="2016-11" db="EMBL/GenBank/DDBJ databases">
        <authorList>
            <person name="Jaros S."/>
            <person name="Januszkiewicz K."/>
            <person name="Wedrychowicz H."/>
        </authorList>
    </citation>
    <scope>NUCLEOTIDE SEQUENCE [LARGE SCALE GENOMIC DNA]</scope>
    <source>
        <strain evidence="3 4">DSM 8605</strain>
    </source>
</reference>
<dbReference type="AlphaFoldDB" id="A0A1M5UL86"/>
<organism evidence="3 4">
    <name type="scientific">Clostridium grantii DSM 8605</name>
    <dbReference type="NCBI Taxonomy" id="1121316"/>
    <lineage>
        <taxon>Bacteria</taxon>
        <taxon>Bacillati</taxon>
        <taxon>Bacillota</taxon>
        <taxon>Clostridia</taxon>
        <taxon>Eubacteriales</taxon>
        <taxon>Clostridiaceae</taxon>
        <taxon>Clostridium</taxon>
    </lineage>
</organism>
<dbReference type="InterPro" id="IPR055130">
    <property type="entry name" value="PreP_C"/>
</dbReference>
<dbReference type="GO" id="GO:0046872">
    <property type="term" value="F:metal ion binding"/>
    <property type="evidence" value="ECO:0007669"/>
    <property type="project" value="InterPro"/>
</dbReference>
<dbReference type="FunFam" id="3.30.830.10:FF:000034">
    <property type="entry name" value="presequence protease 1, chloroplastic/mitochondrial"/>
    <property type="match status" value="1"/>
</dbReference>
<sequence length="976" mass="112470">MNFQLGNIYHGFKLIEMKEVNEINSLYRLFQHEKSGARLMNLQNDDHNKVFAIGFRTPPNDDTGVAHIMEHSVLCGSRKFPIKDPFVELAKGSLNTFLNAMTYPDKTVYPVASMNEQDFFNLMDVYLDAVFYPNIYKYPEILMQEGWHYELNQKEEDVTYKGVVYNEMKGAFSSPEDVLYRNIEKTLFPDTCYGYESGGDPVSIPNLTYNEFLDFHKKYYHPSNSYIYLYGNGDLDSQLQFIDEGYLDNFNKIEIDSSIELQKGFEEPKEIESEYAISDKDDCVDKTYLNLNFVVGENTDKENYLAFNILEYLLLETSAAPLKKALIDANLGKDVFGFYDSSIRQPIFSIVVKNSNVEEKERFKEVVVDTLTDLVKNGIDKKLIEGGLNAKEFALREADTRSYPKGLVHFSKAMSSWLYDEQPLIHIEYEETLKIVKKALNTNYFEELIEKHLLNNNHSSLIVLKPKKGLAEEKIQSIKDKLKKYKESLSEEQMEKLISDTKALIERQQSGETEEDLRKVPLLSLEDIDPNIEEIFVDEQEEQGVKIISREDFTNKIVYSRMLFNSTGVDFNDLPYVGLLSNVLGGVDTEKHNYMDLANEINIATGGIGFSAVTYMKNGDADTFYPRFNIRSKVLSSKIEILNELIIEIINTSKFDDKKRLKEIIQEMKSRLEMAIYDSGHLVAANRNFVYFSKGSHYDDIISGLEFYKFIVDIDKNFDSKWQQVAEKLNQVSKKIFNKNNLTLALTCDKEDFIKVKNHLPHFINNLNDDKIEYNSYNIVLSQKNEALLTQSDVQYVTKGFNFIKLGYKYSGSLLVLKTISSLDYLWNKVRVLGGAYGSFATFGRSGNMVLASYRDPNLKETLDIYDDMKTYLENFDVDTREMTKYIIGTISNLDTPLTPSMKLDKAISCYMSGVSNEDLQRERNEVLNTSPEKIREFSKMVEAVMKENSICVLGNEIKIKENKDLFNELVDIFNF</sequence>
<keyword evidence="4" id="KW-1185">Reference proteome</keyword>
<feature type="coiled-coil region" evidence="1">
    <location>
        <begin position="468"/>
        <end position="495"/>
    </location>
</feature>
<dbReference type="OrthoDB" id="9762027at2"/>
<dbReference type="SUPFAM" id="SSF63411">
    <property type="entry name" value="LuxS/MPP-like metallohydrolase"/>
    <property type="match status" value="4"/>
</dbReference>
<gene>
    <name evidence="3" type="ORF">SAMN02745207_01785</name>
</gene>
<evidence type="ECO:0000259" key="2">
    <source>
        <dbReference type="SMART" id="SM01264"/>
    </source>
</evidence>
<dbReference type="PANTHER" id="PTHR43016">
    <property type="entry name" value="PRESEQUENCE PROTEASE"/>
    <property type="match status" value="1"/>
</dbReference>
<protein>
    <recommendedName>
        <fullName evidence="2">Peptidase M16C associated domain-containing protein</fullName>
    </recommendedName>
</protein>
<dbReference type="Pfam" id="PF00675">
    <property type="entry name" value="Peptidase_M16"/>
    <property type="match status" value="1"/>
</dbReference>
<evidence type="ECO:0000313" key="3">
    <source>
        <dbReference type="EMBL" id="SHH63443.1"/>
    </source>
</evidence>
<dbReference type="STRING" id="1121316.SAMN02745207_01785"/>
<accession>A0A1M5UL86</accession>
<keyword evidence="1" id="KW-0175">Coiled coil</keyword>
<evidence type="ECO:0000256" key="1">
    <source>
        <dbReference type="SAM" id="Coils"/>
    </source>
</evidence>
<dbReference type="Pfam" id="PF08367">
    <property type="entry name" value="M16C_assoc"/>
    <property type="match status" value="1"/>
</dbReference>